<dbReference type="PRINTS" id="PR00364">
    <property type="entry name" value="DISEASERSIST"/>
</dbReference>
<dbReference type="FunFam" id="3.40.50.300:FF:001091">
    <property type="entry name" value="Probable disease resistance protein At1g61300"/>
    <property type="match status" value="1"/>
</dbReference>
<dbReference type="Gene3D" id="1.20.5.4130">
    <property type="match status" value="1"/>
</dbReference>
<keyword evidence="3" id="KW-0611">Plant defense</keyword>
<dbReference type="Pfam" id="PF23559">
    <property type="entry name" value="WHD_DRP"/>
    <property type="match status" value="1"/>
</dbReference>
<feature type="domain" description="Disease resistance N-terminal" evidence="7">
    <location>
        <begin position="11"/>
        <end position="96"/>
    </location>
</feature>
<evidence type="ECO:0000259" key="8">
    <source>
        <dbReference type="Pfam" id="PF23559"/>
    </source>
</evidence>
<feature type="domain" description="NB-ARC" evidence="6">
    <location>
        <begin position="172"/>
        <end position="351"/>
    </location>
</feature>
<feature type="domain" description="Disease resistance R13L4/SHOC-2-like LRR" evidence="9">
    <location>
        <begin position="580"/>
        <end position="780"/>
    </location>
</feature>
<dbReference type="InterPro" id="IPR002182">
    <property type="entry name" value="NB-ARC"/>
</dbReference>
<evidence type="ECO:0000313" key="11">
    <source>
        <dbReference type="Proteomes" id="UP001163823"/>
    </source>
</evidence>
<keyword evidence="1" id="KW-0677">Repeat</keyword>
<proteinExistence type="predicted"/>
<dbReference type="InterPro" id="IPR032675">
    <property type="entry name" value="LRR_dom_sf"/>
</dbReference>
<evidence type="ECO:0000256" key="5">
    <source>
        <dbReference type="SAM" id="Phobius"/>
    </source>
</evidence>
<dbReference type="Gene3D" id="3.80.10.10">
    <property type="entry name" value="Ribonuclease Inhibitor"/>
    <property type="match status" value="2"/>
</dbReference>
<accession>A0AAD7VI93</accession>
<comment type="caution">
    <text evidence="10">The sequence shown here is derived from an EMBL/GenBank/DDBJ whole genome shotgun (WGS) entry which is preliminary data.</text>
</comment>
<dbReference type="GO" id="GO:0005524">
    <property type="term" value="F:ATP binding"/>
    <property type="evidence" value="ECO:0007669"/>
    <property type="project" value="UniProtKB-KW"/>
</dbReference>
<dbReference type="Gene3D" id="1.10.8.430">
    <property type="entry name" value="Helical domain of apoptotic protease-activating factors"/>
    <property type="match status" value="1"/>
</dbReference>
<dbReference type="Pfam" id="PF18052">
    <property type="entry name" value="Rx_N"/>
    <property type="match status" value="1"/>
</dbReference>
<dbReference type="KEGG" id="qsa:O6P43_006520"/>
<evidence type="ECO:0000256" key="4">
    <source>
        <dbReference type="ARBA" id="ARBA00022840"/>
    </source>
</evidence>
<organism evidence="10 11">
    <name type="scientific">Quillaja saponaria</name>
    <name type="common">Soap bark tree</name>
    <dbReference type="NCBI Taxonomy" id="32244"/>
    <lineage>
        <taxon>Eukaryota</taxon>
        <taxon>Viridiplantae</taxon>
        <taxon>Streptophyta</taxon>
        <taxon>Embryophyta</taxon>
        <taxon>Tracheophyta</taxon>
        <taxon>Spermatophyta</taxon>
        <taxon>Magnoliopsida</taxon>
        <taxon>eudicotyledons</taxon>
        <taxon>Gunneridae</taxon>
        <taxon>Pentapetalae</taxon>
        <taxon>rosids</taxon>
        <taxon>fabids</taxon>
        <taxon>Fabales</taxon>
        <taxon>Quillajaceae</taxon>
        <taxon>Quillaja</taxon>
    </lineage>
</organism>
<keyword evidence="11" id="KW-1185">Reference proteome</keyword>
<evidence type="ECO:0000256" key="2">
    <source>
        <dbReference type="ARBA" id="ARBA00022741"/>
    </source>
</evidence>
<evidence type="ECO:0000313" key="10">
    <source>
        <dbReference type="EMBL" id="KAJ7976792.1"/>
    </source>
</evidence>
<dbReference type="InterPro" id="IPR036388">
    <property type="entry name" value="WH-like_DNA-bd_sf"/>
</dbReference>
<keyword evidence="4" id="KW-0067">ATP-binding</keyword>
<gene>
    <name evidence="10" type="ORF">O6P43_006520</name>
</gene>
<dbReference type="InterPro" id="IPR058922">
    <property type="entry name" value="WHD_DRP"/>
</dbReference>
<evidence type="ECO:0000256" key="3">
    <source>
        <dbReference type="ARBA" id="ARBA00022821"/>
    </source>
</evidence>
<dbReference type="InterPro" id="IPR001611">
    <property type="entry name" value="Leu-rich_rpt"/>
</dbReference>
<dbReference type="CDD" id="cd14798">
    <property type="entry name" value="RX-CC_like"/>
    <property type="match status" value="1"/>
</dbReference>
<dbReference type="InterPro" id="IPR038005">
    <property type="entry name" value="RX-like_CC"/>
</dbReference>
<dbReference type="InterPro" id="IPR041118">
    <property type="entry name" value="Rx_N"/>
</dbReference>
<evidence type="ECO:0000256" key="1">
    <source>
        <dbReference type="ARBA" id="ARBA00022737"/>
    </source>
</evidence>
<keyword evidence="5" id="KW-0472">Membrane</keyword>
<reference evidence="10" key="1">
    <citation type="journal article" date="2023" name="Science">
        <title>Elucidation of the pathway for biosynthesis of saponin adjuvants from the soapbark tree.</title>
        <authorList>
            <person name="Reed J."/>
            <person name="Orme A."/>
            <person name="El-Demerdash A."/>
            <person name="Owen C."/>
            <person name="Martin L.B.B."/>
            <person name="Misra R.C."/>
            <person name="Kikuchi S."/>
            <person name="Rejzek M."/>
            <person name="Martin A.C."/>
            <person name="Harkess A."/>
            <person name="Leebens-Mack J."/>
            <person name="Louveau T."/>
            <person name="Stephenson M.J."/>
            <person name="Osbourn A."/>
        </authorList>
    </citation>
    <scope>NUCLEOTIDE SEQUENCE</scope>
    <source>
        <strain evidence="10">S10</strain>
    </source>
</reference>
<dbReference type="Gene3D" id="1.10.10.10">
    <property type="entry name" value="Winged helix-like DNA-binding domain superfamily/Winged helix DNA-binding domain"/>
    <property type="match status" value="1"/>
</dbReference>
<dbReference type="Gene3D" id="3.40.50.300">
    <property type="entry name" value="P-loop containing nucleotide triphosphate hydrolases"/>
    <property type="match status" value="1"/>
</dbReference>
<dbReference type="Proteomes" id="UP001163823">
    <property type="component" value="Chromosome 3"/>
</dbReference>
<dbReference type="SUPFAM" id="SSF52058">
    <property type="entry name" value="L domain-like"/>
    <property type="match status" value="1"/>
</dbReference>
<dbReference type="GO" id="GO:0006952">
    <property type="term" value="P:defense response"/>
    <property type="evidence" value="ECO:0007669"/>
    <property type="project" value="UniProtKB-KW"/>
</dbReference>
<feature type="domain" description="Disease resistance protein winged helix" evidence="8">
    <location>
        <begin position="436"/>
        <end position="507"/>
    </location>
</feature>
<dbReference type="InterPro" id="IPR055414">
    <property type="entry name" value="LRR_R13L4/SHOC2-like"/>
</dbReference>
<dbReference type="Pfam" id="PF00931">
    <property type="entry name" value="NB-ARC"/>
    <property type="match status" value="1"/>
</dbReference>
<dbReference type="EMBL" id="JARAOO010000003">
    <property type="protein sequence ID" value="KAJ7976792.1"/>
    <property type="molecule type" value="Genomic_DNA"/>
</dbReference>
<dbReference type="PANTHER" id="PTHR36766">
    <property type="entry name" value="PLANT BROAD-SPECTRUM MILDEW RESISTANCE PROTEIN RPW8"/>
    <property type="match status" value="1"/>
</dbReference>
<dbReference type="Pfam" id="PF23598">
    <property type="entry name" value="LRR_14"/>
    <property type="match status" value="1"/>
</dbReference>
<dbReference type="InterPro" id="IPR042197">
    <property type="entry name" value="Apaf_helical"/>
</dbReference>
<keyword evidence="5" id="KW-0812">Transmembrane</keyword>
<feature type="transmembrane region" description="Helical" evidence="5">
    <location>
        <begin position="941"/>
        <end position="967"/>
    </location>
</feature>
<evidence type="ECO:0000259" key="9">
    <source>
        <dbReference type="Pfam" id="PF23598"/>
    </source>
</evidence>
<evidence type="ECO:0000259" key="7">
    <source>
        <dbReference type="Pfam" id="PF18052"/>
    </source>
</evidence>
<keyword evidence="2" id="KW-0547">Nucleotide-binding</keyword>
<dbReference type="PROSITE" id="PS51450">
    <property type="entry name" value="LRR"/>
    <property type="match status" value="1"/>
</dbReference>
<dbReference type="GO" id="GO:0043531">
    <property type="term" value="F:ADP binding"/>
    <property type="evidence" value="ECO:0007669"/>
    <property type="project" value="InterPro"/>
</dbReference>
<sequence>MAESFIFNIAQKLLEKVGSLVYREICLLWGVSEDLRRLERTLAYVKAVLLDAEEKQEHNHALHLWLGQLKDVFSVAEDVLDEFECEALRKRVVDTSGSTEMKVRHYISSSNPLSLSYRMGHKIREIRERLDDIAADKAKFHFLVENVVDRHMVHREMTHSFVDASDVIGRDNDKDRVVELLMEQGDDNNNNNNKRTVSVIPLVGIGGMGKTTLAKLVFNDERIVENFELKMWVCVSEDFDLKQLLVKMIKSVCYKNFSDLDVDQLQIRLRAALNGRKFLLVLDDVWNEELSKWIELRDLLRGAGAKGSKILVTTRSNSIASIMSTDGTTYILEGLSEDDCLSLLVKWAFKEGEEKKHPKLVKIGSEIVKKCGGFPLAVRTLGNVLFSKTNVDDWILVRDNEIWKLGQEESDIVPALKLSYDQMPSFLKQCFACCSLFPKGYEFTTTGLVDFWKAHGLVQSPNENHDHCKDMGIEYINELWSRSFFVDFSGEDDHYKFKLHDLVHDLAVYVSKGECLMVESTHVRNISRKVRHLSFLINESNFDDLTLLLPKFESLRTIIFPIDGVGTCSASFLHSCVVNSKSLHVLDISDSTFEELPQFISKMKHLRYLDLSRNKRIKKLPDFICKLQSLQVLRLVGCVELEEFPRNMGNLLSLRVLEITTKKAFLPEKIFSSLCSLESVCFSACDNLEYLFDMQRLTNLSMLTITKCGSLKCLPHGVKHLTALQKLRIFHCEKLDLHGEAEGDNHQCLGVRLRELALVGLPKLVELPPWLQQSTNTLESINLVSCRNFTTLPEWLSDFTSLRKLQIFCSPQMLSLPDGMHRVTSLKKLIVAAGPEFCSRYQEKTGPGWLEIAHVPSITIGNFNNVEAYSDTELEQFLEEGLGAYIDLKQSFSQPRLGQKAEAFIEEFVKEWFNADLVASLGQAFNNEVVKPFFEEIGKGIIIIIVFLYVIGIILVALVVAFLYFCWKKYFT</sequence>
<protein>
    <submittedName>
        <fullName evidence="10">Disease resistance protein</fullName>
    </submittedName>
</protein>
<dbReference type="AlphaFoldDB" id="A0AAD7VI93"/>
<evidence type="ECO:0000259" key="6">
    <source>
        <dbReference type="Pfam" id="PF00931"/>
    </source>
</evidence>
<dbReference type="GO" id="GO:0051707">
    <property type="term" value="P:response to other organism"/>
    <property type="evidence" value="ECO:0007669"/>
    <property type="project" value="UniProtKB-ARBA"/>
</dbReference>
<dbReference type="PANTHER" id="PTHR36766:SF61">
    <property type="entry name" value="NB-ARC DOMAIN DISEASE RESISTANCE PROTEIN"/>
    <property type="match status" value="1"/>
</dbReference>
<name>A0AAD7VI93_QUISA</name>
<keyword evidence="5" id="KW-1133">Transmembrane helix</keyword>
<dbReference type="InterPro" id="IPR027417">
    <property type="entry name" value="P-loop_NTPase"/>
</dbReference>
<dbReference type="SUPFAM" id="SSF52540">
    <property type="entry name" value="P-loop containing nucleoside triphosphate hydrolases"/>
    <property type="match status" value="1"/>
</dbReference>